<dbReference type="PANTHER" id="PTHR43478:SF1">
    <property type="entry name" value="NA+_H+ ANTIPORTER NHAC-LIKE C-TERMINAL DOMAIN-CONTAINING PROTEIN"/>
    <property type="match status" value="1"/>
</dbReference>
<feature type="non-terminal residue" evidence="2">
    <location>
        <position position="106"/>
    </location>
</feature>
<dbReference type="EMBL" id="UINC01022400">
    <property type="protein sequence ID" value="SVA91931.1"/>
    <property type="molecule type" value="Genomic_DNA"/>
</dbReference>
<dbReference type="PANTHER" id="PTHR43478">
    <property type="entry name" value="NA+/H+ ANTIPORTER-RELATED"/>
    <property type="match status" value="1"/>
</dbReference>
<name>A0A381ZSJ2_9ZZZZ</name>
<sequence>MLTLKQFGIVLVFLSPGLVLGSTGEPGSAIDPSWVSILPPLVAIALALITRQAHLALFIGVWLGAVILNGGIISGLTTTLDTYIVESITDKGHASILVFTLAFGGL</sequence>
<evidence type="ECO:0000256" key="1">
    <source>
        <dbReference type="SAM" id="Phobius"/>
    </source>
</evidence>
<accession>A0A381ZSJ2</accession>
<evidence type="ECO:0000313" key="2">
    <source>
        <dbReference type="EMBL" id="SVA91931.1"/>
    </source>
</evidence>
<protein>
    <recommendedName>
        <fullName evidence="3">Na+/H+ antiporter NhaC-like C-terminal domain-containing protein</fullName>
    </recommendedName>
</protein>
<reference evidence="2" key="1">
    <citation type="submission" date="2018-05" db="EMBL/GenBank/DDBJ databases">
        <authorList>
            <person name="Lanie J.A."/>
            <person name="Ng W.-L."/>
            <person name="Kazmierczak K.M."/>
            <person name="Andrzejewski T.M."/>
            <person name="Davidsen T.M."/>
            <person name="Wayne K.J."/>
            <person name="Tettelin H."/>
            <person name="Glass J.I."/>
            <person name="Rusch D."/>
            <person name="Podicherti R."/>
            <person name="Tsui H.-C.T."/>
            <person name="Winkler M.E."/>
        </authorList>
    </citation>
    <scope>NUCLEOTIDE SEQUENCE</scope>
</reference>
<evidence type="ECO:0008006" key="3">
    <source>
        <dbReference type="Google" id="ProtNLM"/>
    </source>
</evidence>
<keyword evidence="1" id="KW-1133">Transmembrane helix</keyword>
<gene>
    <name evidence="2" type="ORF">METZ01_LOCUS144785</name>
</gene>
<proteinExistence type="predicted"/>
<organism evidence="2">
    <name type="scientific">marine metagenome</name>
    <dbReference type="NCBI Taxonomy" id="408172"/>
    <lineage>
        <taxon>unclassified sequences</taxon>
        <taxon>metagenomes</taxon>
        <taxon>ecological metagenomes</taxon>
    </lineage>
</organism>
<feature type="transmembrane region" description="Helical" evidence="1">
    <location>
        <begin position="56"/>
        <end position="76"/>
    </location>
</feature>
<keyword evidence="1" id="KW-0472">Membrane</keyword>
<feature type="transmembrane region" description="Helical" evidence="1">
    <location>
        <begin position="31"/>
        <end position="49"/>
    </location>
</feature>
<dbReference type="AlphaFoldDB" id="A0A381ZSJ2"/>
<keyword evidence="1" id="KW-0812">Transmembrane</keyword>